<keyword evidence="10 17" id="KW-0249">Electron transport</keyword>
<keyword evidence="15 17" id="KW-0472">Membrane</keyword>
<dbReference type="GO" id="GO:0006120">
    <property type="term" value="P:mitochondrial electron transport, NADH to ubiquinone"/>
    <property type="evidence" value="ECO:0007669"/>
    <property type="project" value="InterPro"/>
</dbReference>
<keyword evidence="5" id="KW-0813">Transport</keyword>
<comment type="similarity">
    <text evidence="2 17">Belongs to the complex I subunit 2 family.</text>
</comment>
<feature type="transmembrane region" description="Helical" evidence="17">
    <location>
        <begin position="191"/>
        <end position="217"/>
    </location>
</feature>
<evidence type="ECO:0000256" key="6">
    <source>
        <dbReference type="ARBA" id="ARBA00022660"/>
    </source>
</evidence>
<dbReference type="PANTHER" id="PTHR46552">
    <property type="entry name" value="NADH-UBIQUINONE OXIDOREDUCTASE CHAIN 2"/>
    <property type="match status" value="1"/>
</dbReference>
<evidence type="ECO:0000256" key="1">
    <source>
        <dbReference type="ARBA" id="ARBA00004448"/>
    </source>
</evidence>
<dbReference type="EMBL" id="KJ551842">
    <property type="protein sequence ID" value="AHZ88984.1"/>
    <property type="molecule type" value="Genomic_DNA"/>
</dbReference>
<evidence type="ECO:0000256" key="12">
    <source>
        <dbReference type="ARBA" id="ARBA00023027"/>
    </source>
</evidence>
<evidence type="ECO:0000256" key="2">
    <source>
        <dbReference type="ARBA" id="ARBA00007012"/>
    </source>
</evidence>
<keyword evidence="7 17" id="KW-0812">Transmembrane</keyword>
<gene>
    <name evidence="19" type="primary">ND2</name>
</gene>
<dbReference type="AlphaFoldDB" id="A0A059VAR6"/>
<feature type="transmembrane region" description="Helical" evidence="17">
    <location>
        <begin position="152"/>
        <end position="170"/>
    </location>
</feature>
<evidence type="ECO:0000256" key="4">
    <source>
        <dbReference type="ARBA" id="ARBA00021008"/>
    </source>
</evidence>
<keyword evidence="13 17" id="KW-0830">Ubiquinone</keyword>
<dbReference type="PANTHER" id="PTHR46552:SF1">
    <property type="entry name" value="NADH-UBIQUINONE OXIDOREDUCTASE CHAIN 2"/>
    <property type="match status" value="1"/>
</dbReference>
<evidence type="ECO:0000256" key="10">
    <source>
        <dbReference type="ARBA" id="ARBA00022982"/>
    </source>
</evidence>
<evidence type="ECO:0000259" key="18">
    <source>
        <dbReference type="Pfam" id="PF00361"/>
    </source>
</evidence>
<keyword evidence="6 17" id="KW-0679">Respiratory chain</keyword>
<comment type="catalytic activity">
    <reaction evidence="16 17">
        <text>a ubiquinone + NADH + 5 H(+)(in) = a ubiquinol + NAD(+) + 4 H(+)(out)</text>
        <dbReference type="Rhea" id="RHEA:29091"/>
        <dbReference type="Rhea" id="RHEA-COMP:9565"/>
        <dbReference type="Rhea" id="RHEA-COMP:9566"/>
        <dbReference type="ChEBI" id="CHEBI:15378"/>
        <dbReference type="ChEBI" id="CHEBI:16389"/>
        <dbReference type="ChEBI" id="CHEBI:17976"/>
        <dbReference type="ChEBI" id="CHEBI:57540"/>
        <dbReference type="ChEBI" id="CHEBI:57945"/>
        <dbReference type="EC" id="7.1.1.2"/>
    </reaction>
</comment>
<comment type="function">
    <text evidence="17">Core subunit of the mitochondrial membrane respiratory chain NADH dehydrogenase (Complex I) which catalyzes electron transfer from NADH through the respiratory chain, using ubiquinone as an electron acceptor. Essential for the catalytic activity and assembly of complex I.</text>
</comment>
<comment type="subcellular location">
    <subcellularLocation>
        <location evidence="1 17">Mitochondrion inner membrane</location>
        <topology evidence="1 17">Multi-pass membrane protein</topology>
    </subcellularLocation>
</comment>
<geneLocation type="mitochondrion" evidence="19"/>
<feature type="transmembrane region" description="Helical" evidence="17">
    <location>
        <begin position="237"/>
        <end position="257"/>
    </location>
</feature>
<keyword evidence="14 17" id="KW-0496">Mitochondrion</keyword>
<keyword evidence="12 17" id="KW-0520">NAD</keyword>
<feature type="domain" description="NADH:quinone oxidoreductase/Mrp antiporter transmembrane" evidence="18">
    <location>
        <begin position="23"/>
        <end position="289"/>
    </location>
</feature>
<name>A0A059VAR6_9SAUR</name>
<keyword evidence="11 17" id="KW-1133">Transmembrane helix</keyword>
<dbReference type="InterPro" id="IPR003917">
    <property type="entry name" value="NADH_UbQ_OxRdtase_chain2"/>
</dbReference>
<dbReference type="InterPro" id="IPR050175">
    <property type="entry name" value="Complex_I_Subunit_2"/>
</dbReference>
<dbReference type="Pfam" id="PF00361">
    <property type="entry name" value="Proton_antipo_M"/>
    <property type="match status" value="1"/>
</dbReference>
<proteinExistence type="inferred from homology"/>
<evidence type="ECO:0000256" key="8">
    <source>
        <dbReference type="ARBA" id="ARBA00022792"/>
    </source>
</evidence>
<evidence type="ECO:0000256" key="15">
    <source>
        <dbReference type="ARBA" id="ARBA00023136"/>
    </source>
</evidence>
<dbReference type="EC" id="7.1.1.2" evidence="3 17"/>
<evidence type="ECO:0000256" key="7">
    <source>
        <dbReference type="ARBA" id="ARBA00022692"/>
    </source>
</evidence>
<keyword evidence="8 17" id="KW-0999">Mitochondrion inner membrane</keyword>
<protein>
    <recommendedName>
        <fullName evidence="4 17">NADH-ubiquinone oxidoreductase chain 2</fullName>
        <ecNumber evidence="3 17">7.1.1.2</ecNumber>
    </recommendedName>
</protein>
<accession>A0A059VAR6</accession>
<evidence type="ECO:0000256" key="3">
    <source>
        <dbReference type="ARBA" id="ARBA00012944"/>
    </source>
</evidence>
<evidence type="ECO:0000256" key="13">
    <source>
        <dbReference type="ARBA" id="ARBA00023075"/>
    </source>
</evidence>
<sequence length="344" mass="38150">MNSMSITIITLSIIMGTIMTMSSSNWLTAWIGLELNMLAILPIISKPKTTRASEATIKYFLTQTIASAMMLLASTTNAWQTGSWDILELKNKFSTTIMALSLMMKMGAAPTHFWLPEVLQGTTLQTALLITTWQKLAPITLMYMISNNIEPTLLMSMGTLSMIIGGLGGINQTQLRKMMAYSSINNLGWTTMIMALSPNLAIMNIFTYIIMTTPIFLMMTNMSTKTLQNLTTTWTTSATMTLSTAFLMLSTSGLPPFTGFMPKMLILNELISQKLTTLAALAIMTSLISLLFYLRITYLIMMLTLPTTTTASTKWRAQNQKLQLTTMMIPTALFTTHLIPAIPF</sequence>
<feature type="transmembrane region" description="Helical" evidence="17">
    <location>
        <begin position="278"/>
        <end position="302"/>
    </location>
</feature>
<organism evidence="19">
    <name type="scientific">Phrynocephalus theobaldi orientalis</name>
    <dbReference type="NCBI Taxonomy" id="1318721"/>
    <lineage>
        <taxon>Eukaryota</taxon>
        <taxon>Metazoa</taxon>
        <taxon>Chordata</taxon>
        <taxon>Craniata</taxon>
        <taxon>Vertebrata</taxon>
        <taxon>Euteleostomi</taxon>
        <taxon>Lepidosauria</taxon>
        <taxon>Squamata</taxon>
        <taxon>Bifurcata</taxon>
        <taxon>Unidentata</taxon>
        <taxon>Episquamata</taxon>
        <taxon>Toxicofera</taxon>
        <taxon>Iguania</taxon>
        <taxon>Acrodonta</taxon>
        <taxon>Agamidae</taxon>
        <taxon>Agaminae</taxon>
        <taxon>Phrynocephalus</taxon>
    </lineage>
</organism>
<evidence type="ECO:0000256" key="5">
    <source>
        <dbReference type="ARBA" id="ARBA00022448"/>
    </source>
</evidence>
<evidence type="ECO:0000256" key="14">
    <source>
        <dbReference type="ARBA" id="ARBA00023128"/>
    </source>
</evidence>
<dbReference type="InterPro" id="IPR001750">
    <property type="entry name" value="ND/Mrp_TM"/>
</dbReference>
<dbReference type="GO" id="GO:0005743">
    <property type="term" value="C:mitochondrial inner membrane"/>
    <property type="evidence" value="ECO:0007669"/>
    <property type="project" value="UniProtKB-SubCell"/>
</dbReference>
<dbReference type="GO" id="GO:0008137">
    <property type="term" value="F:NADH dehydrogenase (ubiquinone) activity"/>
    <property type="evidence" value="ECO:0007669"/>
    <property type="project" value="UniProtKB-EC"/>
</dbReference>
<evidence type="ECO:0000313" key="19">
    <source>
        <dbReference type="EMBL" id="AHZ88984.1"/>
    </source>
</evidence>
<evidence type="ECO:0000256" key="11">
    <source>
        <dbReference type="ARBA" id="ARBA00022989"/>
    </source>
</evidence>
<evidence type="ECO:0000256" key="16">
    <source>
        <dbReference type="ARBA" id="ARBA00049551"/>
    </source>
</evidence>
<keyword evidence="9 17" id="KW-1278">Translocase</keyword>
<evidence type="ECO:0000256" key="17">
    <source>
        <dbReference type="RuleBase" id="RU003403"/>
    </source>
</evidence>
<reference evidence="19" key="1">
    <citation type="journal article" date="2014" name="Mitochondrial DNA">
        <title>The complete mitochondrial genome of the toad-headed lizard subspecies, Phrynocephalus theobaldi orientalis (Reptilia, Squamata, Agamidae).</title>
        <authorList>
            <person name="Liao P."/>
            <person name="Jin Y."/>
        </authorList>
    </citation>
    <scope>NUCLEOTIDE SEQUENCE</scope>
</reference>
<evidence type="ECO:0000256" key="9">
    <source>
        <dbReference type="ARBA" id="ARBA00022967"/>
    </source>
</evidence>
<dbReference type="PRINTS" id="PR01436">
    <property type="entry name" value="NADHDHGNASE2"/>
</dbReference>